<protein>
    <recommendedName>
        <fullName evidence="3">39S ribosomal protein L52, mitochondrial</fullName>
    </recommendedName>
</protein>
<gene>
    <name evidence="1" type="ORF">PoB_005511200</name>
</gene>
<dbReference type="AlphaFoldDB" id="A0AAV4CBK5"/>
<dbReference type="EMBL" id="BLXT01006069">
    <property type="protein sequence ID" value="GFO28607.1"/>
    <property type="molecule type" value="Genomic_DNA"/>
</dbReference>
<name>A0AAV4CBK5_9GAST</name>
<keyword evidence="2" id="KW-1185">Reference proteome</keyword>
<evidence type="ECO:0008006" key="3">
    <source>
        <dbReference type="Google" id="ProtNLM"/>
    </source>
</evidence>
<evidence type="ECO:0000313" key="2">
    <source>
        <dbReference type="Proteomes" id="UP000735302"/>
    </source>
</evidence>
<accession>A0AAV4CBK5</accession>
<organism evidence="1 2">
    <name type="scientific">Plakobranchus ocellatus</name>
    <dbReference type="NCBI Taxonomy" id="259542"/>
    <lineage>
        <taxon>Eukaryota</taxon>
        <taxon>Metazoa</taxon>
        <taxon>Spiralia</taxon>
        <taxon>Lophotrochozoa</taxon>
        <taxon>Mollusca</taxon>
        <taxon>Gastropoda</taxon>
        <taxon>Heterobranchia</taxon>
        <taxon>Euthyneura</taxon>
        <taxon>Panpulmonata</taxon>
        <taxon>Sacoglossa</taxon>
        <taxon>Placobranchoidea</taxon>
        <taxon>Plakobranchidae</taxon>
        <taxon>Plakobranchus</taxon>
    </lineage>
</organism>
<proteinExistence type="predicted"/>
<dbReference type="Proteomes" id="UP000735302">
    <property type="component" value="Unassembled WGS sequence"/>
</dbReference>
<reference evidence="1 2" key="1">
    <citation type="journal article" date="2021" name="Elife">
        <title>Chloroplast acquisition without the gene transfer in kleptoplastic sea slugs, Plakobranchus ocellatus.</title>
        <authorList>
            <person name="Maeda T."/>
            <person name="Takahashi S."/>
            <person name="Yoshida T."/>
            <person name="Shimamura S."/>
            <person name="Takaki Y."/>
            <person name="Nagai Y."/>
            <person name="Toyoda A."/>
            <person name="Suzuki Y."/>
            <person name="Arimoto A."/>
            <person name="Ishii H."/>
            <person name="Satoh N."/>
            <person name="Nishiyama T."/>
            <person name="Hasebe M."/>
            <person name="Maruyama T."/>
            <person name="Minagawa J."/>
            <person name="Obokata J."/>
            <person name="Shigenobu S."/>
        </authorList>
    </citation>
    <scope>NUCLEOTIDE SEQUENCE [LARGE SCALE GENOMIC DNA]</scope>
</reference>
<evidence type="ECO:0000313" key="1">
    <source>
        <dbReference type="EMBL" id="GFO28607.1"/>
    </source>
</evidence>
<comment type="caution">
    <text evidence="1">The sequence shown here is derived from an EMBL/GenBank/DDBJ whole genome shotgun (WGS) entry which is preliminary data.</text>
</comment>
<sequence length="94" mass="11105">MTSLKSSCSAMVARDTSFLTYSSDSRFAGPCQAVCRWLESRTGKSQQMFGQLRMNDEEIVEQVKKMRKDMQRNRWVDEQQNLLKQIKYQKKRCN</sequence>